<evidence type="ECO:0000313" key="3">
    <source>
        <dbReference type="Proteomes" id="UP001597273"/>
    </source>
</evidence>
<proteinExistence type="predicted"/>
<accession>A0ABW4QG62</accession>
<feature type="transmembrane region" description="Helical" evidence="1">
    <location>
        <begin position="30"/>
        <end position="46"/>
    </location>
</feature>
<feature type="transmembrane region" description="Helical" evidence="1">
    <location>
        <begin position="83"/>
        <end position="104"/>
    </location>
</feature>
<dbReference type="EMBL" id="JBHUFW010000004">
    <property type="protein sequence ID" value="MFD1862549.1"/>
    <property type="molecule type" value="Genomic_DNA"/>
</dbReference>
<evidence type="ECO:0008006" key="4">
    <source>
        <dbReference type="Google" id="ProtNLM"/>
    </source>
</evidence>
<protein>
    <recommendedName>
        <fullName evidence="4">GGDEF domain-containing protein</fullName>
    </recommendedName>
</protein>
<keyword evidence="1" id="KW-1133">Transmembrane helix</keyword>
<gene>
    <name evidence="2" type="ORF">ACFSDB_06380</name>
</gene>
<dbReference type="Proteomes" id="UP001597273">
    <property type="component" value="Unassembled WGS sequence"/>
</dbReference>
<evidence type="ECO:0000256" key="1">
    <source>
        <dbReference type="SAM" id="Phobius"/>
    </source>
</evidence>
<organism evidence="2 3">
    <name type="scientific">Planococcus chinensis</name>
    <dbReference type="NCBI Taxonomy" id="272917"/>
    <lineage>
        <taxon>Bacteria</taxon>
        <taxon>Bacillati</taxon>
        <taxon>Bacillota</taxon>
        <taxon>Bacilli</taxon>
        <taxon>Bacillales</taxon>
        <taxon>Caryophanaceae</taxon>
        <taxon>Planococcus</taxon>
    </lineage>
</organism>
<reference evidence="3" key="1">
    <citation type="journal article" date="2019" name="Int. J. Syst. Evol. Microbiol.">
        <title>The Global Catalogue of Microorganisms (GCM) 10K type strain sequencing project: providing services to taxonomists for standard genome sequencing and annotation.</title>
        <authorList>
            <consortium name="The Broad Institute Genomics Platform"/>
            <consortium name="The Broad Institute Genome Sequencing Center for Infectious Disease"/>
            <person name="Wu L."/>
            <person name="Ma J."/>
        </authorList>
    </citation>
    <scope>NUCLEOTIDE SEQUENCE [LARGE SCALE GENOMIC DNA]</scope>
    <source>
        <strain evidence="3">CGMCC 1.15475</strain>
    </source>
</reference>
<keyword evidence="1" id="KW-0812">Transmembrane</keyword>
<keyword evidence="1" id="KW-0472">Membrane</keyword>
<name>A0ABW4QG62_9BACL</name>
<sequence>MAKNVVFSLILLGLLASGWAIMYFQFPYYQITLAVGALSLLLMTLLHERFVFLYAVIVALALGAFLTAEAFNQNLESATQVQYMYSHLLFTAFLLLFWILLNILKNTGYENSELKAQVQLLQKYNGKTQVLTVAEFKEQATWLLKASERNGEEAWLLKINLAYPNRRTKTNLMEMFETAALRTIRHKFDLVTSDSGSIFLLLKNTHAQGVERVLERFWEKAQKDVAFQEPPFTTETGRVADVKQLARLMGEA</sequence>
<comment type="caution">
    <text evidence="2">The sequence shown here is derived from an EMBL/GenBank/DDBJ whole genome shotgun (WGS) entry which is preliminary data.</text>
</comment>
<dbReference type="RefSeq" id="WP_204892413.1">
    <property type="nucleotide sequence ID" value="NZ_JBHUFW010000004.1"/>
</dbReference>
<feature type="transmembrane region" description="Helical" evidence="1">
    <location>
        <begin position="51"/>
        <end position="71"/>
    </location>
</feature>
<evidence type="ECO:0000313" key="2">
    <source>
        <dbReference type="EMBL" id="MFD1862549.1"/>
    </source>
</evidence>
<keyword evidence="3" id="KW-1185">Reference proteome</keyword>